<dbReference type="eggNOG" id="COG0758">
    <property type="taxonomic scope" value="Bacteria"/>
</dbReference>
<organism evidence="1 2">
    <name type="scientific">Thermomonospora curvata (strain ATCC 19995 / DSM 43183 / JCM 3096 / KCTC 9072 / NBRC 15933 / NCIMB 10081 / Henssen B9)</name>
    <dbReference type="NCBI Taxonomy" id="471852"/>
    <lineage>
        <taxon>Bacteria</taxon>
        <taxon>Bacillati</taxon>
        <taxon>Actinomycetota</taxon>
        <taxon>Actinomycetes</taxon>
        <taxon>Streptosporangiales</taxon>
        <taxon>Thermomonosporaceae</taxon>
        <taxon>Thermomonospora</taxon>
    </lineage>
</organism>
<sequence length="139" mass="14976">MDKALRDALAAAGPAVTGLSCLADGADQIFARAVLDHGGTLEVIVPARRYRQGLPEQARPDYDRLLAAAARVHRMPAEESDAQAHMAAGVRMLEMADELWAVWDGKPARGYGGTADVVACARDRGVPVRVFWPRGARRD</sequence>
<dbReference type="HOGENOM" id="CLU_140396_0_0_11"/>
<dbReference type="STRING" id="471852.Tcur_4906"/>
<keyword evidence="2" id="KW-1185">Reference proteome</keyword>
<reference evidence="1 2" key="1">
    <citation type="journal article" date="2011" name="Stand. Genomic Sci.">
        <title>Complete genome sequence of Thermomonospora curvata type strain (B9).</title>
        <authorList>
            <person name="Chertkov O."/>
            <person name="Sikorski J."/>
            <person name="Nolan M."/>
            <person name="Lapidus A."/>
            <person name="Lucas S."/>
            <person name="Del Rio T.G."/>
            <person name="Tice H."/>
            <person name="Cheng J.F."/>
            <person name="Goodwin L."/>
            <person name="Pitluck S."/>
            <person name="Liolios K."/>
            <person name="Ivanova N."/>
            <person name="Mavromatis K."/>
            <person name="Mikhailova N."/>
            <person name="Ovchinnikova G."/>
            <person name="Pati A."/>
            <person name="Chen A."/>
            <person name="Palaniappan K."/>
            <person name="Djao O.D."/>
            <person name="Land M."/>
            <person name="Hauser L."/>
            <person name="Chang Y.J."/>
            <person name="Jeffries C.D."/>
            <person name="Brettin T."/>
            <person name="Han C."/>
            <person name="Detter J.C."/>
            <person name="Rohde M."/>
            <person name="Goker M."/>
            <person name="Woyke T."/>
            <person name="Bristow J."/>
            <person name="Eisen J.A."/>
            <person name="Markowitz V."/>
            <person name="Hugenholtz P."/>
            <person name="Klenk H.P."/>
            <person name="Kyrpides N.C."/>
        </authorList>
    </citation>
    <scope>NUCLEOTIDE SEQUENCE [LARGE SCALE GENOMIC DNA]</scope>
    <source>
        <strain evidence="2">ATCC 19995 / DSM 43183 / JCM 3096 / KCTC 9072 / NBRC 15933 / NCIMB 10081 / Henssen B9</strain>
    </source>
</reference>
<accession>D1A8A7</accession>
<protein>
    <submittedName>
        <fullName evidence="1">Uncharacterized protein</fullName>
    </submittedName>
</protein>
<proteinExistence type="predicted"/>
<dbReference type="AlphaFoldDB" id="D1A8A7"/>
<dbReference type="Proteomes" id="UP000001918">
    <property type="component" value="Chromosome"/>
</dbReference>
<dbReference type="KEGG" id="tcu:Tcur_4906"/>
<evidence type="ECO:0000313" key="1">
    <source>
        <dbReference type="EMBL" id="ACZ00422.1"/>
    </source>
</evidence>
<dbReference type="EMBL" id="CP001738">
    <property type="protein sequence ID" value="ACZ00422.1"/>
    <property type="molecule type" value="Genomic_DNA"/>
</dbReference>
<dbReference type="PROSITE" id="PS51257">
    <property type="entry name" value="PROKAR_LIPOPROTEIN"/>
    <property type="match status" value="1"/>
</dbReference>
<gene>
    <name evidence="1" type="ordered locus">Tcur_4906</name>
</gene>
<name>D1A8A7_THECD</name>
<dbReference type="SUPFAM" id="SSF102405">
    <property type="entry name" value="MCP/YpsA-like"/>
    <property type="match status" value="1"/>
</dbReference>
<dbReference type="Gene3D" id="3.40.50.450">
    <property type="match status" value="1"/>
</dbReference>
<evidence type="ECO:0000313" key="2">
    <source>
        <dbReference type="Proteomes" id="UP000001918"/>
    </source>
</evidence>